<protein>
    <recommendedName>
        <fullName evidence="4">Lipoprotein</fullName>
    </recommendedName>
</protein>
<dbReference type="EMBL" id="CP028811">
    <property type="protein sequence ID" value="AWA29169.1"/>
    <property type="molecule type" value="Genomic_DNA"/>
</dbReference>
<name>A0A2S0RCA8_9FLAO</name>
<accession>A0A2S0RCA8</accession>
<keyword evidence="1" id="KW-0732">Signal</keyword>
<organism evidence="2 3">
    <name type="scientific">Flavobacterium magnum</name>
    <dbReference type="NCBI Taxonomy" id="2162713"/>
    <lineage>
        <taxon>Bacteria</taxon>
        <taxon>Pseudomonadati</taxon>
        <taxon>Bacteroidota</taxon>
        <taxon>Flavobacteriia</taxon>
        <taxon>Flavobacteriales</taxon>
        <taxon>Flavobacteriaceae</taxon>
        <taxon>Flavobacterium</taxon>
    </lineage>
</organism>
<dbReference type="KEGG" id="fmg:HYN48_03190"/>
<proteinExistence type="predicted"/>
<gene>
    <name evidence="2" type="ORF">HYN48_03190</name>
</gene>
<sequence>MIKQLKMKRLVLFLLTISALISCSPNDDSPSYHLEVLPVESFTVPESFDMNQNYQIKVKYKRPSDCHFYQGIYYEKNGQERTFGVQTSVLEADYCNPLDEAPIEVTFDFLCTPGNQYYTFRFYKGEDANGNNLFEEVTIPVTY</sequence>
<feature type="chain" id="PRO_5015496780" description="Lipoprotein" evidence="1">
    <location>
        <begin position="24"/>
        <end position="143"/>
    </location>
</feature>
<dbReference type="AlphaFoldDB" id="A0A2S0RCA8"/>
<dbReference type="Proteomes" id="UP000244193">
    <property type="component" value="Chromosome"/>
</dbReference>
<evidence type="ECO:0000256" key="1">
    <source>
        <dbReference type="SAM" id="SignalP"/>
    </source>
</evidence>
<reference evidence="2 3" key="1">
    <citation type="submission" date="2018-04" db="EMBL/GenBank/DDBJ databases">
        <title>Genome sequencing of Flavobacterium sp. HYN0048.</title>
        <authorList>
            <person name="Yi H."/>
            <person name="Baek C."/>
        </authorList>
    </citation>
    <scope>NUCLEOTIDE SEQUENCE [LARGE SCALE GENOMIC DNA]</scope>
    <source>
        <strain evidence="2 3">HYN0048</strain>
    </source>
</reference>
<evidence type="ECO:0000313" key="3">
    <source>
        <dbReference type="Proteomes" id="UP000244193"/>
    </source>
</evidence>
<feature type="signal peptide" evidence="1">
    <location>
        <begin position="1"/>
        <end position="23"/>
    </location>
</feature>
<keyword evidence="3" id="KW-1185">Reference proteome</keyword>
<evidence type="ECO:0000313" key="2">
    <source>
        <dbReference type="EMBL" id="AWA29169.1"/>
    </source>
</evidence>
<evidence type="ECO:0008006" key="4">
    <source>
        <dbReference type="Google" id="ProtNLM"/>
    </source>
</evidence>
<dbReference type="PROSITE" id="PS51257">
    <property type="entry name" value="PROKAR_LIPOPROTEIN"/>
    <property type="match status" value="1"/>
</dbReference>